<accession>A0A1S4DGB4</accession>
<evidence type="ECO:0000313" key="2">
    <source>
        <dbReference type="RefSeq" id="XP_016512408.1"/>
    </source>
</evidence>
<dbReference type="RefSeq" id="XP_016512408.1">
    <property type="nucleotide sequence ID" value="XM_016656922.1"/>
</dbReference>
<dbReference type="PANTHER" id="PTHR33240:SF8">
    <property type="entry name" value="OS03G0439900 PROTEIN"/>
    <property type="match status" value="1"/>
</dbReference>
<feature type="domain" description="Peptidase A2B Ty3 transposon peptidase" evidence="1">
    <location>
        <begin position="31"/>
        <end position="129"/>
    </location>
</feature>
<sequence length="238" mass="26664">MTEDTLAFSEEDLETLAEPHNDALVILFLLSNIRIKRVLVDPGSSTNIIRSKVVEQLGLPDKIIPASRVLHGFNMAGEVTKGEIALPVDMSSTVQNTKFHIIGGDMRYNVLLGRPWIHNMRAVLSTLHQMIKFPINDGLELAKSLGAENVEAKCDSFLNLRPRTLGAEQRGQCPHKPGSSVEEDDLLYVAVIQLSKSMVEEGHTEINSTSLTWNWRNKYIDYLKDEKSPVDPKESRDM</sequence>
<dbReference type="SUPFAM" id="SSF50630">
    <property type="entry name" value="Acid proteases"/>
    <property type="match status" value="1"/>
</dbReference>
<dbReference type="PaxDb" id="4097-A0A1S4DGB4"/>
<name>A0A1S4DGB4_TOBAC</name>
<protein>
    <recommendedName>
        <fullName evidence="1">Peptidase A2B Ty3 transposon peptidase domain-containing protein</fullName>
    </recommendedName>
</protein>
<dbReference type="PANTHER" id="PTHR33240">
    <property type="entry name" value="OS08G0508500 PROTEIN"/>
    <property type="match status" value="1"/>
</dbReference>
<dbReference type="OrthoDB" id="2919534at2759"/>
<dbReference type="Pfam" id="PF12384">
    <property type="entry name" value="Peptidase_A2B"/>
    <property type="match status" value="1"/>
</dbReference>
<proteinExistence type="predicted"/>
<organism evidence="2">
    <name type="scientific">Nicotiana tabacum</name>
    <name type="common">Common tobacco</name>
    <dbReference type="NCBI Taxonomy" id="4097"/>
    <lineage>
        <taxon>Eukaryota</taxon>
        <taxon>Viridiplantae</taxon>
        <taxon>Streptophyta</taxon>
        <taxon>Embryophyta</taxon>
        <taxon>Tracheophyta</taxon>
        <taxon>Spermatophyta</taxon>
        <taxon>Magnoliopsida</taxon>
        <taxon>eudicotyledons</taxon>
        <taxon>Gunneridae</taxon>
        <taxon>Pentapetalae</taxon>
        <taxon>asterids</taxon>
        <taxon>lamiids</taxon>
        <taxon>Solanales</taxon>
        <taxon>Solanaceae</taxon>
        <taxon>Nicotianoideae</taxon>
        <taxon>Nicotianeae</taxon>
        <taxon>Nicotiana</taxon>
    </lineage>
</organism>
<dbReference type="KEGG" id="nta:107829472"/>
<dbReference type="CDD" id="cd00303">
    <property type="entry name" value="retropepsin_like"/>
    <property type="match status" value="1"/>
</dbReference>
<dbReference type="Gene3D" id="2.40.70.10">
    <property type="entry name" value="Acid Proteases"/>
    <property type="match status" value="1"/>
</dbReference>
<reference evidence="2" key="1">
    <citation type="submission" date="2025-08" db="UniProtKB">
        <authorList>
            <consortium name="RefSeq"/>
        </authorList>
    </citation>
    <scope>IDENTIFICATION</scope>
</reference>
<dbReference type="AlphaFoldDB" id="A0A1S4DGB4"/>
<dbReference type="InterPro" id="IPR021109">
    <property type="entry name" value="Peptidase_aspartic_dom_sf"/>
</dbReference>
<evidence type="ECO:0000259" key="1">
    <source>
        <dbReference type="Pfam" id="PF12384"/>
    </source>
</evidence>
<gene>
    <name evidence="2" type="primary">LOC107829472</name>
</gene>
<dbReference type="InterPro" id="IPR024650">
    <property type="entry name" value="Peptidase_A2B"/>
</dbReference>